<evidence type="ECO:0000313" key="9">
    <source>
        <dbReference type="EMBL" id="MCP9763122.1"/>
    </source>
</evidence>
<organism evidence="9 10">
    <name type="scientific">Lacihabitans soyangensis</name>
    <dbReference type="NCBI Taxonomy" id="869394"/>
    <lineage>
        <taxon>Bacteria</taxon>
        <taxon>Pseudomonadati</taxon>
        <taxon>Bacteroidota</taxon>
        <taxon>Cytophagia</taxon>
        <taxon>Cytophagales</taxon>
        <taxon>Leadbetterellaceae</taxon>
        <taxon>Lacihabitans</taxon>
    </lineage>
</organism>
<gene>
    <name evidence="9" type="ORF">EGI31_09155</name>
</gene>
<feature type="transmembrane region" description="Helical" evidence="7">
    <location>
        <begin position="166"/>
        <end position="186"/>
    </location>
</feature>
<dbReference type="PROSITE" id="PS50850">
    <property type="entry name" value="MFS"/>
    <property type="match status" value="1"/>
</dbReference>
<dbReference type="InterPro" id="IPR050171">
    <property type="entry name" value="MFS_Transporters"/>
</dbReference>
<feature type="transmembrane region" description="Helical" evidence="7">
    <location>
        <begin position="73"/>
        <end position="94"/>
    </location>
</feature>
<dbReference type="Pfam" id="PF07690">
    <property type="entry name" value="MFS_1"/>
    <property type="match status" value="1"/>
</dbReference>
<evidence type="ECO:0000313" key="10">
    <source>
        <dbReference type="Proteomes" id="UP001204144"/>
    </source>
</evidence>
<dbReference type="Gene3D" id="1.20.1250.20">
    <property type="entry name" value="MFS general substrate transporter like domains"/>
    <property type="match status" value="1"/>
</dbReference>
<dbReference type="Proteomes" id="UP001204144">
    <property type="component" value="Unassembled WGS sequence"/>
</dbReference>
<keyword evidence="2" id="KW-0813">Transport</keyword>
<dbReference type="GO" id="GO:0005886">
    <property type="term" value="C:plasma membrane"/>
    <property type="evidence" value="ECO:0007669"/>
    <property type="project" value="UniProtKB-SubCell"/>
</dbReference>
<dbReference type="PANTHER" id="PTHR23517:SF2">
    <property type="entry name" value="MULTIDRUG RESISTANCE PROTEIN MDTH"/>
    <property type="match status" value="1"/>
</dbReference>
<sequence length="400" mass="44493">MLFKNAYSGISPKIWLLALVMFINRAGTMVVAFMTVYTTQKLHFSIENAGFVMMTFGFGAILGSYLGGKLTDIFGYFFVQFGSLFIGGLLFFVVAEIQSFELLCISVFILSAFGEAYRPANSVSIAHLSTPESFTRSISLVRLAINLGWAMGPVLGGFFATRNYKYLFWADGVTNILAAFIVLIFLRSKYIKKAKISKAEAKSNRAESPWRDGFFMVFMLFTTIYVMSFSPLFVILPVYYKEICAMSEFQIGVLMGINGLLVALVEMLIIYKVEGKYGKLQLIGFGCFLLVVNYIIYMNFTAYAWMLVGITFATFSEIFAMPFMNSFSIERAKSHNQGQYSAVYAMTWPVAQISSSLLGTQVIARLGYDALLLVLGCLAVLATMGFLVLAKRGGIMQAKI</sequence>
<keyword evidence="10" id="KW-1185">Reference proteome</keyword>
<feature type="transmembrane region" description="Helical" evidence="7">
    <location>
        <begin position="214"/>
        <end position="239"/>
    </location>
</feature>
<evidence type="ECO:0000256" key="7">
    <source>
        <dbReference type="SAM" id="Phobius"/>
    </source>
</evidence>
<accession>A0AAE3H1W1</accession>
<feature type="transmembrane region" description="Helical" evidence="7">
    <location>
        <begin position="303"/>
        <end position="321"/>
    </location>
</feature>
<feature type="transmembrane region" description="Helical" evidence="7">
    <location>
        <begin position="251"/>
        <end position="271"/>
    </location>
</feature>
<name>A0AAE3H1W1_9BACT</name>
<comment type="caution">
    <text evidence="9">The sequence shown here is derived from an EMBL/GenBank/DDBJ whole genome shotgun (WGS) entry which is preliminary data.</text>
</comment>
<dbReference type="InterPro" id="IPR020846">
    <property type="entry name" value="MFS_dom"/>
</dbReference>
<feature type="transmembrane region" description="Helical" evidence="7">
    <location>
        <begin position="342"/>
        <end position="364"/>
    </location>
</feature>
<dbReference type="InterPro" id="IPR011701">
    <property type="entry name" value="MFS"/>
</dbReference>
<dbReference type="RefSeq" id="WP_255036909.1">
    <property type="nucleotide sequence ID" value="NZ_RJUF01000021.1"/>
</dbReference>
<proteinExistence type="predicted"/>
<keyword evidence="6 7" id="KW-0472">Membrane</keyword>
<dbReference type="PANTHER" id="PTHR23517">
    <property type="entry name" value="RESISTANCE PROTEIN MDTM, PUTATIVE-RELATED-RELATED"/>
    <property type="match status" value="1"/>
</dbReference>
<keyword evidence="4 7" id="KW-0812">Transmembrane</keyword>
<evidence type="ECO:0000256" key="1">
    <source>
        <dbReference type="ARBA" id="ARBA00004651"/>
    </source>
</evidence>
<feature type="transmembrane region" description="Helical" evidence="7">
    <location>
        <begin position="139"/>
        <end position="160"/>
    </location>
</feature>
<reference evidence="9 10" key="1">
    <citation type="submission" date="2018-11" db="EMBL/GenBank/DDBJ databases">
        <title>Novel bacteria species description.</title>
        <authorList>
            <person name="Han J.-H."/>
        </authorList>
    </citation>
    <scope>NUCLEOTIDE SEQUENCE [LARGE SCALE GENOMIC DNA]</scope>
    <source>
        <strain evidence="9 10">KCTC23259</strain>
    </source>
</reference>
<keyword evidence="3" id="KW-1003">Cell membrane</keyword>
<evidence type="ECO:0000256" key="3">
    <source>
        <dbReference type="ARBA" id="ARBA00022475"/>
    </source>
</evidence>
<protein>
    <submittedName>
        <fullName evidence="9">MFS transporter</fullName>
    </submittedName>
</protein>
<dbReference type="SUPFAM" id="SSF103473">
    <property type="entry name" value="MFS general substrate transporter"/>
    <property type="match status" value="1"/>
</dbReference>
<dbReference type="EMBL" id="RJUF01000021">
    <property type="protein sequence ID" value="MCP9763122.1"/>
    <property type="molecule type" value="Genomic_DNA"/>
</dbReference>
<evidence type="ECO:0000256" key="6">
    <source>
        <dbReference type="ARBA" id="ARBA00023136"/>
    </source>
</evidence>
<evidence type="ECO:0000256" key="5">
    <source>
        <dbReference type="ARBA" id="ARBA00022989"/>
    </source>
</evidence>
<feature type="transmembrane region" description="Helical" evidence="7">
    <location>
        <begin position="370"/>
        <end position="390"/>
    </location>
</feature>
<evidence type="ECO:0000256" key="2">
    <source>
        <dbReference type="ARBA" id="ARBA00022448"/>
    </source>
</evidence>
<evidence type="ECO:0000259" key="8">
    <source>
        <dbReference type="PROSITE" id="PS50850"/>
    </source>
</evidence>
<feature type="domain" description="Major facilitator superfamily (MFS) profile" evidence="8">
    <location>
        <begin position="13"/>
        <end position="394"/>
    </location>
</feature>
<dbReference type="GO" id="GO:0022857">
    <property type="term" value="F:transmembrane transporter activity"/>
    <property type="evidence" value="ECO:0007669"/>
    <property type="project" value="InterPro"/>
</dbReference>
<feature type="transmembrane region" description="Helical" evidence="7">
    <location>
        <begin position="14"/>
        <end position="37"/>
    </location>
</feature>
<feature type="transmembrane region" description="Helical" evidence="7">
    <location>
        <begin position="49"/>
        <end position="66"/>
    </location>
</feature>
<dbReference type="AlphaFoldDB" id="A0AAE3H1W1"/>
<feature type="transmembrane region" description="Helical" evidence="7">
    <location>
        <begin position="280"/>
        <end position="297"/>
    </location>
</feature>
<keyword evidence="5 7" id="KW-1133">Transmembrane helix</keyword>
<dbReference type="InterPro" id="IPR036259">
    <property type="entry name" value="MFS_trans_sf"/>
</dbReference>
<evidence type="ECO:0000256" key="4">
    <source>
        <dbReference type="ARBA" id="ARBA00022692"/>
    </source>
</evidence>
<comment type="subcellular location">
    <subcellularLocation>
        <location evidence="1">Cell membrane</location>
        <topology evidence="1">Multi-pass membrane protein</topology>
    </subcellularLocation>
</comment>